<keyword evidence="2" id="KW-1133">Transmembrane helix</keyword>
<dbReference type="OrthoDB" id="8135222at2"/>
<keyword evidence="4" id="KW-1185">Reference proteome</keyword>
<protein>
    <recommendedName>
        <fullName evidence="5">DUF1963 domain-containing protein</fullName>
    </recommendedName>
</protein>
<dbReference type="Proteomes" id="UP000030907">
    <property type="component" value="Chromosome"/>
</dbReference>
<dbReference type="PANTHER" id="PTHR36436">
    <property type="entry name" value="SLL5081 PROTEIN"/>
    <property type="match status" value="1"/>
</dbReference>
<keyword evidence="2" id="KW-0812">Transmembrane</keyword>
<name>A0A0A7PGG2_9SPHN</name>
<dbReference type="EMBL" id="CP009122">
    <property type="protein sequence ID" value="AJA07042.1"/>
    <property type="molecule type" value="Genomic_DNA"/>
</dbReference>
<sequence>MTELELLGWALAVATLAFLAIIGFAIWWSRRSRTVPAAPGEPREPQAPRAPREPRTPREIRLPKLPRKAAPEPDVEISPSRLARISRKTPLEIPADDEYGSEPQPAAAIDPDDVALESIALEVERAAHRAEKIDVEEVSLRLVPQIPPRDAISTNSWLGGRPRLPAGMEWPKIDDQPADFLAQINCADLPQGLWGGLGPRHGALAFFIHRRRYDMCVLHLRDPGMPVAPPYTLNDPEGWFGPHGGLALGDLAPFAVRAFPEWPVDLVAIGPGDADPRSEADPGEPGATLYDRGYDIADPAFHPFDWGSMTAMVALLEMRLDRLTPEAAPTPGADAADIAEMEQRAAINYEARKRAEEIIAIVHDSAARADFSASDATAVMAGLHAIHWVKAIATVDPETGAERIETITLPLTTHRADANLWVHDYQTMLFDRAKHAWCANPENLPAPARAFFEPWWRELADREMAAMGHEPFRHILDYDEEREAVLLELPTSGLMSRRFGDCDNLVVTIDKADLAIGDFSKLRVQVSH</sequence>
<evidence type="ECO:0000256" key="1">
    <source>
        <dbReference type="SAM" id="MobiDB-lite"/>
    </source>
</evidence>
<reference evidence="3 4" key="1">
    <citation type="journal article" date="2015" name="Int. J. Syst. Evol. Microbiol.">
        <title>Description of Sphingopyxis fribergensis sp. nov. - a soil bacterium with the ability to degrade styrene and phenylacetic acid.</title>
        <authorList>
            <person name="Oelschlagel M."/>
            <person name="Ruckert C."/>
            <person name="Kalinowski J."/>
            <person name="Schmidt G."/>
            <person name="Schlomann M."/>
            <person name="Tischler D."/>
        </authorList>
    </citation>
    <scope>NUCLEOTIDE SEQUENCE [LARGE SCALE GENOMIC DNA]</scope>
    <source>
        <strain evidence="3 4">Kp5.2</strain>
    </source>
</reference>
<feature type="region of interest" description="Disordered" evidence="1">
    <location>
        <begin position="35"/>
        <end position="77"/>
    </location>
</feature>
<dbReference type="SUPFAM" id="SSF103032">
    <property type="entry name" value="Hypothetical protein YwqG"/>
    <property type="match status" value="1"/>
</dbReference>
<organism evidence="3 4">
    <name type="scientific">Sphingopyxis fribergensis</name>
    <dbReference type="NCBI Taxonomy" id="1515612"/>
    <lineage>
        <taxon>Bacteria</taxon>
        <taxon>Pseudomonadati</taxon>
        <taxon>Pseudomonadota</taxon>
        <taxon>Alphaproteobacteria</taxon>
        <taxon>Sphingomonadales</taxon>
        <taxon>Sphingomonadaceae</taxon>
        <taxon>Sphingopyxis</taxon>
    </lineage>
</organism>
<dbReference type="AlphaFoldDB" id="A0A0A7PGG2"/>
<dbReference type="InterPro" id="IPR015315">
    <property type="entry name" value="DUF1963"/>
</dbReference>
<dbReference type="Pfam" id="PF09234">
    <property type="entry name" value="DUF1963"/>
    <property type="match status" value="1"/>
</dbReference>
<dbReference type="STRING" id="1515612.SKP52_00465"/>
<feature type="compositionally biased region" description="Basic and acidic residues" evidence="1">
    <location>
        <begin position="41"/>
        <end position="62"/>
    </location>
</feature>
<evidence type="ECO:0000313" key="3">
    <source>
        <dbReference type="EMBL" id="AJA07042.1"/>
    </source>
</evidence>
<proteinExistence type="predicted"/>
<accession>A0A0A7PGG2</accession>
<feature type="transmembrane region" description="Helical" evidence="2">
    <location>
        <begin position="6"/>
        <end position="28"/>
    </location>
</feature>
<evidence type="ECO:0000256" key="2">
    <source>
        <dbReference type="SAM" id="Phobius"/>
    </source>
</evidence>
<dbReference type="PANTHER" id="PTHR36436:SF6">
    <property type="entry name" value="SLL5081 PROTEIN"/>
    <property type="match status" value="1"/>
</dbReference>
<dbReference type="KEGG" id="sphk:SKP52_00465"/>
<keyword evidence="2" id="KW-0472">Membrane</keyword>
<dbReference type="InterPro" id="IPR035948">
    <property type="entry name" value="YwqG-like_sf"/>
</dbReference>
<dbReference type="RefSeq" id="WP_039570486.1">
    <property type="nucleotide sequence ID" value="NZ_CP009122.1"/>
</dbReference>
<evidence type="ECO:0000313" key="4">
    <source>
        <dbReference type="Proteomes" id="UP000030907"/>
    </source>
</evidence>
<dbReference type="HOGENOM" id="CLU_546173_0_0_5"/>
<gene>
    <name evidence="3" type="ORF">SKP52_00465</name>
</gene>
<evidence type="ECO:0008006" key="5">
    <source>
        <dbReference type="Google" id="ProtNLM"/>
    </source>
</evidence>
<dbReference type="Gene3D" id="2.30.320.10">
    <property type="entry name" value="YwqG-like"/>
    <property type="match status" value="1"/>
</dbReference>